<dbReference type="PROSITE" id="PS00028">
    <property type="entry name" value="ZINC_FINGER_C2H2_1"/>
    <property type="match status" value="15"/>
</dbReference>
<feature type="domain" description="C2H2-type" evidence="12">
    <location>
        <begin position="2093"/>
        <end position="2120"/>
    </location>
</feature>
<feature type="region of interest" description="Disordered" evidence="11">
    <location>
        <begin position="461"/>
        <end position="480"/>
    </location>
</feature>
<feature type="region of interest" description="Disordered" evidence="11">
    <location>
        <begin position="1316"/>
        <end position="1464"/>
    </location>
</feature>
<feature type="domain" description="C2H2-type" evidence="12">
    <location>
        <begin position="1889"/>
        <end position="1916"/>
    </location>
</feature>
<dbReference type="GO" id="GO:0003677">
    <property type="term" value="F:DNA binding"/>
    <property type="evidence" value="ECO:0007669"/>
    <property type="project" value="UniProtKB-KW"/>
</dbReference>
<keyword evidence="9" id="KW-0539">Nucleus</keyword>
<feature type="domain" description="C2H2-type" evidence="12">
    <location>
        <begin position="2036"/>
        <end position="2059"/>
    </location>
</feature>
<feature type="compositionally biased region" description="Polar residues" evidence="11">
    <location>
        <begin position="2363"/>
        <end position="2383"/>
    </location>
</feature>
<feature type="compositionally biased region" description="Polar residues" evidence="11">
    <location>
        <begin position="969"/>
        <end position="989"/>
    </location>
</feature>
<dbReference type="RefSeq" id="XP_073787636.1">
    <property type="nucleotide sequence ID" value="XM_073931535.1"/>
</dbReference>
<feature type="region of interest" description="Disordered" evidence="11">
    <location>
        <begin position="2252"/>
        <end position="2277"/>
    </location>
</feature>
<feature type="compositionally biased region" description="Basic residues" evidence="11">
    <location>
        <begin position="945"/>
        <end position="956"/>
    </location>
</feature>
<feature type="compositionally biased region" description="Low complexity" evidence="11">
    <location>
        <begin position="1500"/>
        <end position="1513"/>
    </location>
</feature>
<feature type="compositionally biased region" description="Basic and acidic residues" evidence="11">
    <location>
        <begin position="546"/>
        <end position="559"/>
    </location>
</feature>
<evidence type="ECO:0000256" key="7">
    <source>
        <dbReference type="ARBA" id="ARBA00022833"/>
    </source>
</evidence>
<feature type="compositionally biased region" description="Polar residues" evidence="11">
    <location>
        <begin position="1001"/>
        <end position="1017"/>
    </location>
</feature>
<feature type="compositionally biased region" description="Basic and acidic residues" evidence="11">
    <location>
        <begin position="1318"/>
        <end position="1329"/>
    </location>
</feature>
<dbReference type="PaxDb" id="7955-ENSDARP00000107550"/>
<feature type="domain" description="C2H2-type" evidence="12">
    <location>
        <begin position="1778"/>
        <end position="1805"/>
    </location>
</feature>
<gene>
    <name evidence="13 15 16 17" type="primary">si:ch73-347e22.4</name>
</gene>
<dbReference type="RefSeq" id="XP_068071352.1">
    <property type="nucleotide sequence ID" value="XM_068215251.1"/>
</dbReference>
<feature type="domain" description="C2H2-type" evidence="12">
    <location>
        <begin position="1696"/>
        <end position="1723"/>
    </location>
</feature>
<evidence type="ECO:0000313" key="13">
    <source>
        <dbReference type="Ensembl" id="ENSDARP00000136060"/>
    </source>
</evidence>
<keyword evidence="8" id="KW-0238">DNA-binding</keyword>
<evidence type="ECO:0000256" key="9">
    <source>
        <dbReference type="ARBA" id="ARBA00023242"/>
    </source>
</evidence>
<evidence type="ECO:0007829" key="18">
    <source>
        <dbReference type="PeptideAtlas" id="A0A0R4ILE1"/>
    </source>
</evidence>
<dbReference type="GeneID" id="100536830"/>
<feature type="compositionally biased region" description="Polar residues" evidence="11">
    <location>
        <begin position="1095"/>
        <end position="1109"/>
    </location>
</feature>
<dbReference type="AGR" id="ZFIN:ZDB-GENE-140106-269"/>
<feature type="compositionally biased region" description="Basic residues" evidence="11">
    <location>
        <begin position="1418"/>
        <end position="1430"/>
    </location>
</feature>
<dbReference type="FunFam" id="3.30.160.60:FF:004523">
    <property type="match status" value="1"/>
</dbReference>
<evidence type="ECO:0000313" key="14">
    <source>
        <dbReference type="Proteomes" id="UP000000437"/>
    </source>
</evidence>
<dbReference type="Ensembl" id="ENSDART00000169962.2">
    <property type="protein sequence ID" value="ENSDARP00000136060.1"/>
    <property type="gene ID" value="ENSDARG00000101029.3"/>
</dbReference>
<dbReference type="GO" id="GO:0006357">
    <property type="term" value="P:regulation of transcription by RNA polymerase II"/>
    <property type="evidence" value="ECO:0000318"/>
    <property type="project" value="GO_Central"/>
</dbReference>
<evidence type="ECO:0000313" key="17">
    <source>
        <dbReference type="ZFIN" id="ZDB-GENE-140106-269"/>
    </source>
</evidence>
<feature type="compositionally biased region" description="Polar residues" evidence="11">
    <location>
        <begin position="1959"/>
        <end position="1984"/>
    </location>
</feature>
<dbReference type="FunFam" id="3.30.160.60:FF:000446">
    <property type="entry name" value="Zinc finger protein"/>
    <property type="match status" value="1"/>
</dbReference>
<feature type="compositionally biased region" description="Polar residues" evidence="11">
    <location>
        <begin position="577"/>
        <end position="598"/>
    </location>
</feature>
<dbReference type="GO" id="GO:0008270">
    <property type="term" value="F:zinc ion binding"/>
    <property type="evidence" value="ECO:0007669"/>
    <property type="project" value="UniProtKB-KW"/>
</dbReference>
<dbReference type="InterPro" id="IPR036236">
    <property type="entry name" value="Znf_C2H2_sf"/>
</dbReference>
<proteinExistence type="evidence at protein level"/>
<feature type="domain" description="C2H2-type" evidence="12">
    <location>
        <begin position="2064"/>
        <end position="2091"/>
    </location>
</feature>
<reference evidence="15 16" key="3">
    <citation type="submission" date="2025-04" db="UniProtKB">
        <authorList>
            <consortium name="RefSeq"/>
        </authorList>
    </citation>
    <scope>IDENTIFICATION</scope>
    <source>
        <strain evidence="15 16">Tuebingen</strain>
    </source>
</reference>
<dbReference type="Pfam" id="PF00096">
    <property type="entry name" value="zf-C2H2"/>
    <property type="match status" value="8"/>
</dbReference>
<dbReference type="FunFam" id="3.30.160.60:FF:000690">
    <property type="entry name" value="Zinc finger protein 354C"/>
    <property type="match status" value="1"/>
</dbReference>
<dbReference type="SMART" id="SM00355">
    <property type="entry name" value="ZnF_C2H2"/>
    <property type="match status" value="16"/>
</dbReference>
<feature type="region of interest" description="Disordered" evidence="11">
    <location>
        <begin position="530"/>
        <end position="607"/>
    </location>
</feature>
<feature type="domain" description="C2H2-type" evidence="12">
    <location>
        <begin position="1750"/>
        <end position="1777"/>
    </location>
</feature>
<evidence type="ECO:0000256" key="11">
    <source>
        <dbReference type="SAM" id="MobiDB-lite"/>
    </source>
</evidence>
<dbReference type="PROSITE" id="PS50157">
    <property type="entry name" value="ZINC_FINGER_C2H2_2"/>
    <property type="match status" value="14"/>
</dbReference>
<feature type="domain" description="C2H2-type" evidence="12">
    <location>
        <begin position="2121"/>
        <end position="2149"/>
    </location>
</feature>
<keyword evidence="4" id="KW-0677">Repeat</keyword>
<dbReference type="Proteomes" id="UP000000437">
    <property type="component" value="Chromosome 19"/>
</dbReference>
<protein>
    <submittedName>
        <fullName evidence="13 15 16">Si:ch73-347e22.4</fullName>
    </submittedName>
</protein>
<feature type="domain" description="C2H2-type" evidence="12">
    <location>
        <begin position="2220"/>
        <end position="2247"/>
    </location>
</feature>
<keyword evidence="14" id="KW-1185">Reference proteome</keyword>
<keyword evidence="3" id="KW-0479">Metal-binding</keyword>
<dbReference type="ZFIN" id="ZDB-GENE-140106-269">
    <property type="gene designation" value="si:ch73-347e22.4"/>
</dbReference>
<feature type="compositionally biased region" description="Polar residues" evidence="11">
    <location>
        <begin position="695"/>
        <end position="719"/>
    </location>
</feature>
<evidence type="ECO:0000313" key="16">
    <source>
        <dbReference type="RefSeq" id="XP_068071352.1"/>
    </source>
</evidence>
<feature type="domain" description="C2H2-type" evidence="12">
    <location>
        <begin position="2150"/>
        <end position="2177"/>
    </location>
</feature>
<dbReference type="AlphaFoldDB" id="A0A0R4ILE1"/>
<feature type="compositionally biased region" description="Polar residues" evidence="11">
    <location>
        <begin position="2320"/>
        <end position="2340"/>
    </location>
</feature>
<dbReference type="GlyGen" id="A0A0R4ILE1">
    <property type="glycosylation" value="3 sites"/>
</dbReference>
<dbReference type="Bgee" id="ENSDARG00000101029">
    <property type="expression patterns" value="Expressed in gastrula and 23 other cell types or tissues"/>
</dbReference>
<dbReference type="FunFam" id="3.30.160.60:FF:001009">
    <property type="entry name" value="Zinc finger protein 26"/>
    <property type="match status" value="1"/>
</dbReference>
<reference evidence="13" key="2">
    <citation type="submission" date="2015-11" db="UniProtKB">
        <authorList>
            <consortium name="Ensembl"/>
        </authorList>
    </citation>
    <scope>IDENTIFICATION</scope>
    <source>
        <strain evidence="13">Tuebingen</strain>
    </source>
</reference>
<feature type="domain" description="C2H2-type" evidence="12">
    <location>
        <begin position="1806"/>
        <end position="1833"/>
    </location>
</feature>
<evidence type="ECO:0000256" key="1">
    <source>
        <dbReference type="ARBA" id="ARBA00004123"/>
    </source>
</evidence>
<feature type="compositionally biased region" description="Low complexity" evidence="11">
    <location>
        <begin position="1444"/>
        <end position="1457"/>
    </location>
</feature>
<evidence type="ECO:0000256" key="2">
    <source>
        <dbReference type="ARBA" id="ARBA00004906"/>
    </source>
</evidence>
<feature type="domain" description="C2H2-type" evidence="12">
    <location>
        <begin position="1640"/>
        <end position="1667"/>
    </location>
</feature>
<keyword evidence="18" id="KW-1267">Proteomics identification</keyword>
<feature type="region of interest" description="Disordered" evidence="11">
    <location>
        <begin position="1959"/>
        <end position="1991"/>
    </location>
</feature>
<dbReference type="EMBL" id="CU855694">
    <property type="status" value="NOT_ANNOTATED_CDS"/>
    <property type="molecule type" value="Genomic_DNA"/>
</dbReference>
<feature type="domain" description="C2H2-type" evidence="12">
    <location>
        <begin position="2178"/>
        <end position="2201"/>
    </location>
</feature>
<dbReference type="OrthoDB" id="8774208at2759"/>
<dbReference type="SUPFAM" id="SSF57667">
    <property type="entry name" value="beta-beta-alpha zinc fingers"/>
    <property type="match status" value="7"/>
</dbReference>
<feature type="region of interest" description="Disordered" evidence="11">
    <location>
        <begin position="1495"/>
        <end position="1529"/>
    </location>
</feature>
<feature type="region of interest" description="Disordered" evidence="11">
    <location>
        <begin position="640"/>
        <end position="745"/>
    </location>
</feature>
<evidence type="ECO:0000256" key="10">
    <source>
        <dbReference type="PROSITE-ProRule" id="PRU00042"/>
    </source>
</evidence>
<organism evidence="13">
    <name type="scientific">Danio rerio</name>
    <name type="common">Zebrafish</name>
    <name type="synonym">Brachydanio rerio</name>
    <dbReference type="NCBI Taxonomy" id="7955"/>
    <lineage>
        <taxon>Eukaryota</taxon>
        <taxon>Metazoa</taxon>
        <taxon>Chordata</taxon>
        <taxon>Craniata</taxon>
        <taxon>Vertebrata</taxon>
        <taxon>Euteleostomi</taxon>
        <taxon>Actinopterygii</taxon>
        <taxon>Neopterygii</taxon>
        <taxon>Teleostei</taxon>
        <taxon>Ostariophysi</taxon>
        <taxon>Cypriniformes</taxon>
        <taxon>Danionidae</taxon>
        <taxon>Danioninae</taxon>
        <taxon>Danio</taxon>
    </lineage>
</organism>
<dbReference type="OMA" id="ENCEPAH"/>
<evidence type="ECO:0000256" key="6">
    <source>
        <dbReference type="ARBA" id="ARBA00022786"/>
    </source>
</evidence>
<evidence type="ECO:0000313" key="15">
    <source>
        <dbReference type="RefSeq" id="XP_003200604.2"/>
    </source>
</evidence>
<keyword evidence="5 10" id="KW-0863">Zinc-finger</keyword>
<accession>A0A0R4ILE1</accession>
<dbReference type="Gene3D" id="3.30.160.60">
    <property type="entry name" value="Classic Zinc Finger"/>
    <property type="match status" value="9"/>
</dbReference>
<feature type="region of interest" description="Disordered" evidence="11">
    <location>
        <begin position="2319"/>
        <end position="2383"/>
    </location>
</feature>
<feature type="domain" description="C2H2-type" evidence="12">
    <location>
        <begin position="1668"/>
        <end position="1695"/>
    </location>
</feature>
<keyword evidence="7" id="KW-0862">Zinc</keyword>
<feature type="compositionally biased region" description="Polar residues" evidence="11">
    <location>
        <begin position="669"/>
        <end position="686"/>
    </location>
</feature>
<evidence type="ECO:0000256" key="3">
    <source>
        <dbReference type="ARBA" id="ARBA00022723"/>
    </source>
</evidence>
<reference evidence="13 14" key="1">
    <citation type="journal article" date="2013" name="Nature">
        <title>The zebrafish reference genome sequence and its relationship to the human genome.</title>
        <authorList>
            <consortium name="Genome Reference Consortium Zebrafish"/>
            <person name="Howe K."/>
            <person name="Clark M.D."/>
            <person name="Torroja C.F."/>
            <person name="Torrance J."/>
            <person name="Berthelot C."/>
            <person name="Muffato M."/>
            <person name="Collins J.E."/>
            <person name="Humphray S."/>
            <person name="McLaren K."/>
            <person name="Matthews L."/>
            <person name="McLaren S."/>
            <person name="Sealy I."/>
            <person name="Caccamo M."/>
            <person name="Churcher C."/>
            <person name="Scott C."/>
            <person name="Barrett J.C."/>
            <person name="Koch R."/>
            <person name="Rauch G.J."/>
            <person name="White S."/>
            <person name="Chow W."/>
            <person name="Kilian B."/>
            <person name="Quintais L.T."/>
            <person name="Guerra-Assuncao J.A."/>
            <person name="Zhou Y."/>
            <person name="Gu Y."/>
            <person name="Yen J."/>
            <person name="Vogel J.H."/>
            <person name="Eyre T."/>
            <person name="Redmond S."/>
            <person name="Banerjee R."/>
            <person name="Chi J."/>
            <person name="Fu B."/>
            <person name="Langley E."/>
            <person name="Maguire S.F."/>
            <person name="Laird G.K."/>
            <person name="Lloyd D."/>
            <person name="Kenyon E."/>
            <person name="Donaldson S."/>
            <person name="Sehra H."/>
            <person name="Almeida-King J."/>
            <person name="Loveland J."/>
            <person name="Trevanion S."/>
            <person name="Jones M."/>
            <person name="Quail M."/>
            <person name="Willey D."/>
            <person name="Hunt A."/>
            <person name="Burton J."/>
            <person name="Sims S."/>
            <person name="McLay K."/>
            <person name="Plumb B."/>
            <person name="Davis J."/>
            <person name="Clee C."/>
            <person name="Oliver K."/>
            <person name="Clark R."/>
            <person name="Riddle C."/>
            <person name="Elliot D."/>
            <person name="Eliott D."/>
            <person name="Threadgold G."/>
            <person name="Harden G."/>
            <person name="Ware D."/>
            <person name="Begum S."/>
            <person name="Mortimore B."/>
            <person name="Mortimer B."/>
            <person name="Kerry G."/>
            <person name="Heath P."/>
            <person name="Phillimore B."/>
            <person name="Tracey A."/>
            <person name="Corby N."/>
            <person name="Dunn M."/>
            <person name="Johnson C."/>
            <person name="Wood J."/>
            <person name="Clark S."/>
            <person name="Pelan S."/>
            <person name="Griffiths G."/>
            <person name="Smith M."/>
            <person name="Glithero R."/>
            <person name="Howden P."/>
            <person name="Barker N."/>
            <person name="Lloyd C."/>
            <person name="Stevens C."/>
            <person name="Harley J."/>
            <person name="Holt K."/>
            <person name="Panagiotidis G."/>
            <person name="Lovell J."/>
            <person name="Beasley H."/>
            <person name="Henderson C."/>
            <person name="Gordon D."/>
            <person name="Auger K."/>
            <person name="Wright D."/>
            <person name="Collins J."/>
            <person name="Raisen C."/>
            <person name="Dyer L."/>
            <person name="Leung K."/>
            <person name="Robertson L."/>
            <person name="Ambridge K."/>
            <person name="Leongamornlert D."/>
            <person name="McGuire S."/>
            <person name="Gilderthorp R."/>
            <person name="Griffiths C."/>
            <person name="Manthravadi D."/>
            <person name="Nichol S."/>
            <person name="Barker G."/>
            <person name="Whitehead S."/>
            <person name="Kay M."/>
            <person name="Brown J."/>
            <person name="Murnane C."/>
            <person name="Gray E."/>
            <person name="Humphries M."/>
            <person name="Sycamore N."/>
            <person name="Barker D."/>
            <person name="Saunders D."/>
            <person name="Wallis J."/>
            <person name="Babbage A."/>
            <person name="Hammond S."/>
            <person name="Mashreghi-Mohammadi M."/>
            <person name="Barr L."/>
            <person name="Martin S."/>
            <person name="Wray P."/>
            <person name="Ellington A."/>
            <person name="Matthews N."/>
            <person name="Ellwood M."/>
            <person name="Woodmansey R."/>
            <person name="Clark G."/>
            <person name="Cooper J."/>
            <person name="Cooper J."/>
            <person name="Tromans A."/>
            <person name="Grafham D."/>
            <person name="Skuce C."/>
            <person name="Pandian R."/>
            <person name="Andrews R."/>
            <person name="Harrison E."/>
            <person name="Kimberley A."/>
            <person name="Garnett J."/>
            <person name="Fosker N."/>
            <person name="Hall R."/>
            <person name="Garner P."/>
            <person name="Kelly D."/>
            <person name="Bird C."/>
            <person name="Palmer S."/>
            <person name="Gehring I."/>
            <person name="Berger A."/>
            <person name="Dooley C.M."/>
            <person name="Ersan-Urun Z."/>
            <person name="Eser C."/>
            <person name="Geiger H."/>
            <person name="Geisler M."/>
            <person name="Karotki L."/>
            <person name="Kirn A."/>
            <person name="Konantz J."/>
            <person name="Konantz M."/>
            <person name="Oberlander M."/>
            <person name="Rudolph-Geiger S."/>
            <person name="Teucke M."/>
            <person name="Lanz C."/>
            <person name="Raddatz G."/>
            <person name="Osoegawa K."/>
            <person name="Zhu B."/>
            <person name="Rapp A."/>
            <person name="Widaa S."/>
            <person name="Langford C."/>
            <person name="Yang F."/>
            <person name="Schuster S.C."/>
            <person name="Carter N.P."/>
            <person name="Harrow J."/>
            <person name="Ning Z."/>
            <person name="Herrero J."/>
            <person name="Searle S.M."/>
            <person name="Enright A."/>
            <person name="Geisler R."/>
            <person name="Plasterk R.H."/>
            <person name="Lee C."/>
            <person name="Westerfield M."/>
            <person name="de Jong P.J."/>
            <person name="Zon L.I."/>
            <person name="Postlethwait J.H."/>
            <person name="Nusslein-Volhard C."/>
            <person name="Hubbard T.J."/>
            <person name="Roest Crollius H."/>
            <person name="Rogers J."/>
            <person name="Stemple D.L."/>
        </authorList>
    </citation>
    <scope>NUCLEOTIDE SEQUENCE [LARGE SCALE GENOMIC DNA]</scope>
    <source>
        <strain evidence="13 14">Tuebingen</strain>
    </source>
</reference>
<dbReference type="PANTHER" id="PTHR24379:SF127">
    <property type="entry name" value="BLOODY FINGERS-RELATED"/>
    <property type="match status" value="1"/>
</dbReference>
<feature type="region of interest" description="Disordered" evidence="11">
    <location>
        <begin position="919"/>
        <end position="1018"/>
    </location>
</feature>
<accession>A0A8M1RJA9</accession>
<keyword evidence="6" id="KW-0833">Ubl conjugation pathway</keyword>
<dbReference type="GeneTree" id="ENSGT00940000162287"/>
<sequence length="2461" mass="275071">MDGESPPWNEHKSHHCSVPYDAAGEHQESHDLIGADSASGEPLSSYMSGAIKALLPDYHENSQSITTTTTSVEYPYSLDNHCLMKPETVMDDNIAEEKTDSVPDLLPLRCVQYVPQEKDQELDQGNCNWTSLIQDALEMSDAVEMEQTLSMGVCAPMMDLNPIYEGPDTEAKVAINDNYQMEESQLIEGQGGKGELDSFFPMVSDDSSPKKEVLEMGNNEKPISLDAVLSFGKEELEMTGIGEHELGLLPGINESLYSPFSSSDSFLKSETIPLVTHSFEPTLPGATEECENPCKDVSPTKIEDTNTSFNHSKVNNENVHRPASVYGLHHLDLQKVTDGKTSVESHDHSSEHDVQDEKANIRNLEVSKSTVINQTTTCLPKDQYLESKLETIHDHVPVIASVSSLNAAMVKCGNSEHETSESTPSKPENFETAEKISIKTNNVEPDLKVETKIAIEIHNSPSESETVPDQPVVSDKNHTDIKCKDSRVEQWEKRSLNELCLQENNSNTDEALMLTSTLKKDGDECEIHVQEKQTQESPNAILLPCEQKEQNSEKSEKNPRSVTSESSIPPPTESIQAAPSSPTSRTDCSPQNNMQKTLQIHKKRKRKRTELEQLFEPMHSKKEDCPVYETDILDTPVKLGATGCEGANPNNSLPDQDSPPLKEGDNTDDANSPSSKRNSCHSQLEVSQLELVTDPTETSQKQGHSCSDATQEKVQSNARVNRKAGSKRKLKKRRKHLMVKSSDTQGTVLSPEEYYTSHSKVSKNTLVKEGSNPTLTQEPISSLEFSTFSEHGTDLVDFQIHQKVSPTNKVSKDKKDKHEASLLNTESSLDSTIKIDPVSILESESSDIHNNLMTLRQRKKVDIKPTIIPNVFPQEDTALPSNSKENLLTSDMKTVTGKRSVKKGTKKDDNETTLLDMELSTATPKQADPVLTAETEAESSAVLRTQRKSPKKKMPHTNHEAINLPVADQNPQVSILNQSTEPDASTAQPNKRRFRTRKTLDTISDNCEPTEHISTADSVPAKVSEYSGVSQQTPKDDQTIQEIPPFDSMAATEIDNSDDLDQNKTKGITKRGDTKATKHKPHVTQTTRNLRKPDTMQQENSESINMTNSRSEDKTSKCIKKRTSLRNVSLKEHTEHPPMSLGKDLTQSSCIKTDIVHETAESNEENQVFIINEPSPQSSPKKAKKTRGKQLFNKEEIEQSIALEAAKSEDKHSDVASIIREVDSENIKNTVGSQQPVEDGAVVVQNNTVEEETRITVLHAGKTPKTKSQKVGQKKKMLVVLLTQVKEEEMSDDDRIADITESHTRPGETLFRTMQTTDGKDQDDVEQKHGNSSSVKITEFSDINKCNTRLGETPTSPMDITDCEDQSKVEQKPRKRGRPTLNQNTDISDITERQARLGETLSNPMQTTDCEDHNTEKRPRKRGRPPKKNNKNMVFVAHLEDNPSSSVEISEFSSSQDSTEKTVNVAESSVMQKDVEFLKMGKVVEVENSVVRVTKQLGNDPSDSSRSTTDPLSQDSPSPKRKKEKNIEKPIRNLRVSSRLYEMSLKDSQKADKPSLSQNATEVFNREGKTSLPMPGVAENLKLCEKTTVQDGMLANIKIENKATKVVKRRNRGRKRDRIKAPSLDQRLKSKPTEIVKKPLTCKYCGISFRHITAYTIHRRIHTGDKPYKCKICGKTFAQLSKLKSHHIAHTQDTSFPCPCCNHRFMQKEDLLCHFKVHLKESKANSEPQKDLRSKRNALSNESSEAANNYRCLICKKNFVNQDKLQIHMQTHEMEKPLSCKDCGKNFWNPSSLTAHEKTHWPVKPYACSICGKGFNQLRALKKHSQNHAGETPFSCFHCSHAFSDLSALRMHQASKTCIARKNVEANSNIEGFIVSQGVDGQVNTPVFFKCQICKQLFRKWCQYTLHLQTHTSSPPYICFSCGQCYETDSEMNVHCEVCCQSSGEDKICGTSLSEITEGVSRSPQSLPSTGTRQNSQKQTSSEQLAEPVQRNNKVLKKLPETITIQSPITLPRNQLPAPSEAISASTSSSPSLWNYKCSRCGQRFKQYKSLSVHLQTHAAGFRYTCTHCGQFFESWSKLWLHQRRHRLKSRGFSCSQCNLQFRFFSSFKEHMIAHAGHSPYVCTLCPKTFTEEASLHAHQCVSHNLRTSLKCDVCSKTFSNLSNLIKHSLLHNGSTSHICLSCNLPFTNSRVLKEHLKTHTTGPGPALPDIPLKPLSFPHKCKKCKASFSTGDLLYAHQICHSRDAKTVVRPAVVPTPKSPTTPSTRKNHVSDLNLESVPDDDTLYLYSHPDKLYVPPSRKVQPPVINLDPDKNIEALDAQNTEPPNNAITSHSDSTPLPQATRDQEKTTKLNSCPELPKNEITFQSDSTPLPQATPDQEATNASLNEGIKETADDQDNTGRKYQTRSTFLKRNVDMEFQTLVQQESVESFECADCTEKLTSVLSLYEHYILHALGDTYIH</sequence>
<evidence type="ECO:0000256" key="4">
    <source>
        <dbReference type="ARBA" id="ARBA00022737"/>
    </source>
</evidence>
<dbReference type="Ensembl" id="ENSDART00000178511.2">
    <property type="protein sequence ID" value="ENSDARP00000144216.1"/>
    <property type="gene ID" value="ENSDARG00000101029.3"/>
</dbReference>
<dbReference type="InterPro" id="IPR013087">
    <property type="entry name" value="Znf_C2H2_type"/>
</dbReference>
<feature type="compositionally biased region" description="Basic residues" evidence="11">
    <location>
        <begin position="720"/>
        <end position="738"/>
    </location>
</feature>
<feature type="region of interest" description="Disordered" evidence="11">
    <location>
        <begin position="1057"/>
        <end position="1146"/>
    </location>
</feature>
<dbReference type="PANTHER" id="PTHR24379">
    <property type="entry name" value="KRAB AND ZINC FINGER DOMAIN-CONTAINING"/>
    <property type="match status" value="1"/>
</dbReference>
<dbReference type="RefSeq" id="XP_003200604.2">
    <property type="nucleotide sequence ID" value="XM_003200556.6"/>
</dbReference>
<dbReference type="GO" id="GO:0005634">
    <property type="term" value="C:nucleus"/>
    <property type="evidence" value="ECO:0000318"/>
    <property type="project" value="GO_Central"/>
</dbReference>
<name>A0A0R4ILE1_DANRE</name>
<evidence type="ECO:0000256" key="8">
    <source>
        <dbReference type="ARBA" id="ARBA00023125"/>
    </source>
</evidence>
<evidence type="ECO:0000256" key="5">
    <source>
        <dbReference type="ARBA" id="ARBA00022771"/>
    </source>
</evidence>
<evidence type="ECO:0000259" key="12">
    <source>
        <dbReference type="PROSITE" id="PS50157"/>
    </source>
</evidence>
<feature type="compositionally biased region" description="Low complexity" evidence="11">
    <location>
        <begin position="2256"/>
        <end position="2266"/>
    </location>
</feature>
<comment type="subcellular location">
    <subcellularLocation>
        <location evidence="1">Nucleus</location>
    </subcellularLocation>
</comment>
<comment type="pathway">
    <text evidence="2">Protein modification; protein ubiquitination.</text>
</comment>